<protein>
    <recommendedName>
        <fullName evidence="1">Lysine-specific metallo-endopeptidase domain-containing protein</fullName>
    </recommendedName>
</protein>
<reference evidence="2 3" key="1">
    <citation type="submission" date="2021-11" db="EMBL/GenBank/DDBJ databases">
        <authorList>
            <person name="Oh E.-T."/>
            <person name="Kim S.-B."/>
        </authorList>
    </citation>
    <scope>NUCLEOTIDE SEQUENCE [LARGE SCALE GENOMIC DNA]</scope>
    <source>
        <strain evidence="2 3">MMS20-SJTR3</strain>
    </source>
</reference>
<feature type="domain" description="Lysine-specific metallo-endopeptidase" evidence="1">
    <location>
        <begin position="62"/>
        <end position="215"/>
    </location>
</feature>
<evidence type="ECO:0000313" key="3">
    <source>
        <dbReference type="Proteomes" id="UP001431019"/>
    </source>
</evidence>
<dbReference type="Pfam" id="PF14521">
    <property type="entry name" value="Aspzincin_M35"/>
    <property type="match status" value="1"/>
</dbReference>
<dbReference type="RefSeq" id="WP_230512546.1">
    <property type="nucleotide sequence ID" value="NZ_JAJITD010000016.1"/>
</dbReference>
<organism evidence="2 3">
    <name type="scientific">Paraburkholderia sejongensis</name>
    <dbReference type="NCBI Taxonomy" id="2886946"/>
    <lineage>
        <taxon>Bacteria</taxon>
        <taxon>Pseudomonadati</taxon>
        <taxon>Pseudomonadota</taxon>
        <taxon>Betaproteobacteria</taxon>
        <taxon>Burkholderiales</taxon>
        <taxon>Burkholderiaceae</taxon>
        <taxon>Paraburkholderia</taxon>
    </lineage>
</organism>
<dbReference type="Proteomes" id="UP001431019">
    <property type="component" value="Unassembled WGS sequence"/>
</dbReference>
<dbReference type="InterPro" id="IPR034108">
    <property type="entry name" value="Pept_M35-like_proteobacteria"/>
</dbReference>
<dbReference type="InterPro" id="IPR029463">
    <property type="entry name" value="Lys_MEP"/>
</dbReference>
<proteinExistence type="predicted"/>
<accession>A0ABS8K217</accession>
<name>A0ABS8K217_9BURK</name>
<evidence type="ECO:0000313" key="2">
    <source>
        <dbReference type="EMBL" id="MCC8396202.1"/>
    </source>
</evidence>
<dbReference type="SUPFAM" id="SSF55486">
    <property type="entry name" value="Metalloproteases ('zincins'), catalytic domain"/>
    <property type="match status" value="1"/>
</dbReference>
<dbReference type="SMART" id="SM01351">
    <property type="entry name" value="Aspzincin_M35"/>
    <property type="match status" value="1"/>
</dbReference>
<sequence>MNEEKEWFTVDDTAFTNTTPGSMRDVFINTTPICPNMTNAEFRAKVLGLRDEAVDLVEIRLAALKSWTPAEQERVWTWFGVKDEATRNYLLKGFRAVNKVMRGLGPDNFVRWEPGLDEALGCVPRPPSGGSVARVCAPDTATHTICIHEGFCSIRDKGSSGDSKMSTIIHECSHFLDTFGSTDEQYTITRFLATWGRENPGKSIINADSLAGYIVYEF</sequence>
<dbReference type="Gene3D" id="3.40.390.10">
    <property type="entry name" value="Collagenase (Catalytic Domain)"/>
    <property type="match status" value="1"/>
</dbReference>
<dbReference type="EMBL" id="JAJITD010000016">
    <property type="protein sequence ID" value="MCC8396202.1"/>
    <property type="molecule type" value="Genomic_DNA"/>
</dbReference>
<evidence type="ECO:0000259" key="1">
    <source>
        <dbReference type="SMART" id="SM01351"/>
    </source>
</evidence>
<dbReference type="CDD" id="cd11007">
    <property type="entry name" value="M35_like_1"/>
    <property type="match status" value="1"/>
</dbReference>
<comment type="caution">
    <text evidence="2">The sequence shown here is derived from an EMBL/GenBank/DDBJ whole genome shotgun (WGS) entry which is preliminary data.</text>
</comment>
<dbReference type="InterPro" id="IPR024079">
    <property type="entry name" value="MetalloPept_cat_dom_sf"/>
</dbReference>
<gene>
    <name evidence="2" type="ORF">LJ656_26795</name>
</gene>
<keyword evidence="3" id="KW-1185">Reference proteome</keyword>